<dbReference type="SUPFAM" id="SSF48452">
    <property type="entry name" value="TPR-like"/>
    <property type="match status" value="1"/>
</dbReference>
<dbReference type="AlphaFoldDB" id="A0A2Z4IP69"/>
<dbReference type="InterPro" id="IPR011990">
    <property type="entry name" value="TPR-like_helical_dom_sf"/>
</dbReference>
<dbReference type="Gene3D" id="1.25.40.390">
    <property type="match status" value="1"/>
</dbReference>
<evidence type="ECO:0000313" key="3">
    <source>
        <dbReference type="Proteomes" id="UP000248688"/>
    </source>
</evidence>
<keyword evidence="1" id="KW-0732">Signal</keyword>
<gene>
    <name evidence="2" type="ORF">DN752_20600</name>
</gene>
<evidence type="ECO:0000313" key="2">
    <source>
        <dbReference type="EMBL" id="AWW32346.1"/>
    </source>
</evidence>
<reference evidence="2 3" key="1">
    <citation type="submission" date="2018-06" db="EMBL/GenBank/DDBJ databases">
        <title>Echinicola strongylocentroti sp. nov., isolated from a sea urchin Strongylocentrotus intermedius.</title>
        <authorList>
            <person name="Bae S.S."/>
        </authorList>
    </citation>
    <scope>NUCLEOTIDE SEQUENCE [LARGE SCALE GENOMIC DNA]</scope>
    <source>
        <strain evidence="2 3">MEBiC08714</strain>
    </source>
</reference>
<dbReference type="Pfam" id="PF12771">
    <property type="entry name" value="SusD-like_2"/>
    <property type="match status" value="1"/>
</dbReference>
<feature type="signal peptide" evidence="1">
    <location>
        <begin position="1"/>
        <end position="25"/>
    </location>
</feature>
<dbReference type="InterPro" id="IPR041662">
    <property type="entry name" value="SusD-like_2"/>
</dbReference>
<dbReference type="OrthoDB" id="973072at2"/>
<name>A0A2Z4IP69_9BACT</name>
<dbReference type="Proteomes" id="UP000248688">
    <property type="component" value="Chromosome"/>
</dbReference>
<evidence type="ECO:0000256" key="1">
    <source>
        <dbReference type="SAM" id="SignalP"/>
    </source>
</evidence>
<dbReference type="EMBL" id="CP030041">
    <property type="protein sequence ID" value="AWW32346.1"/>
    <property type="molecule type" value="Genomic_DNA"/>
</dbReference>
<organism evidence="2 3">
    <name type="scientific">Echinicola strongylocentroti</name>
    <dbReference type="NCBI Taxonomy" id="1795355"/>
    <lineage>
        <taxon>Bacteria</taxon>
        <taxon>Pseudomonadati</taxon>
        <taxon>Bacteroidota</taxon>
        <taxon>Cytophagia</taxon>
        <taxon>Cytophagales</taxon>
        <taxon>Cyclobacteriaceae</taxon>
        <taxon>Echinicola</taxon>
    </lineage>
</organism>
<proteinExistence type="predicted"/>
<keyword evidence="3" id="KW-1185">Reference proteome</keyword>
<accession>A0A2Z4IP69</accession>
<feature type="chain" id="PRO_5016354418" evidence="1">
    <location>
        <begin position="26"/>
        <end position="488"/>
    </location>
</feature>
<protein>
    <submittedName>
        <fullName evidence="2">SusD/RagB family nutrient-binding outer membrane lipoprotein</fullName>
    </submittedName>
</protein>
<dbReference type="RefSeq" id="WP_112785719.1">
    <property type="nucleotide sequence ID" value="NZ_CP030041.1"/>
</dbReference>
<sequence>MKKSLTKLYALFMIPAAGLILNSCTGDFEEMNVDPNNPTSISPALLLPNAIQVSVDRYWGHSTRFERLNIDAAMCWMQHLARNIYINVEGDSYEIPLTVSSGTWDALYNDALVNFESVQRLSGPGSEFENSNYYGVALVMKAFTFSYMTDVFGPIPYSEALKGTAEDPINSPKYDSMEEIYAGLIEDLRLANESLSTDGPAISGDILFDGDVMRWKKFANSLRLKLANHQAAQKPAESQSVMAEILGDPATYPVFTSNGDFAQLIHVDVIGSRNKMFDVFSTRSDWNISQTLINMLLELDDERITVYAQPLADGSYAGLPNGLTDAAAGNYSASTIGAKFLDPTAPSILMSYAELLFIEAEAALDGDIDGDPAALLEEAIAASFDQHDLEMPADYMSRIGEVDKETIMTQKWLALFGQGVEAWTEYRRTGYPVFPPPNPDAVFYNEGVLPTRLEYPTSEYSLNKAALDEGLRLLGGEDNMRVPLWWAE</sequence>
<dbReference type="KEGG" id="est:DN752_20600"/>
<keyword evidence="2" id="KW-0449">Lipoprotein</keyword>